<dbReference type="InterPro" id="IPR039424">
    <property type="entry name" value="SBP_5"/>
</dbReference>
<sequence length="524" mass="56746" precursor="true">MAFSRQRLSALLLATALLAAPAAFAQEAKTFRAVISLPIQTLDPQKSIAGLAGDALRTVFQTLTFVQSDGSVAPMLAQSWEIDPNSEGLQWIVKLKPDVVFHDGEPFNAAAVAANWKRLLDPKVPIQARSNINMITEVEAIDDLTVRFTTNRPFSGFPMAIGHAVSSIVSPKSIAAGLLDDPNASPAGTGPYRIARFTLPDELEVEKFDNYWGKTGNAEKLVFISRPDEQARMAAFLAGEADANFYVGAESRGRVEGSQDLRTEAIASIREFIVHLPMKVDALQDIRVRRALNHAIDRDQIVKSVFGGVAEPALSAIQPGVAGYEKLPIYTYDVDKAAALLKEAGWTKNANGVLEKDGKPFPTLVFMSGRGRVPNDARLAQVTAAYLNQIGIPTTLQIDEFATFYPAAMAPDGRGTRFVHMSWGFGQMDGAAFLCTVYGEGRPQNFGGYENPKVGEACGKIDNTFDAAERARLIAEATKMVYEDAPAIFLVVPSLLAGFNSTVKNLKLDAGENHLLWEVELGAN</sequence>
<reference evidence="5" key="1">
    <citation type="submission" date="2006-06" db="EMBL/GenBank/DDBJ databases">
        <title>Complete sequence of chromosome of Chelativorans sp. BNC1.</title>
        <authorList>
            <consortium name="US DOE Joint Genome Institute"/>
            <person name="Copeland A."/>
            <person name="Lucas S."/>
            <person name="Lapidus A."/>
            <person name="Barry K."/>
            <person name="Detter J.C."/>
            <person name="Glavina del Rio T."/>
            <person name="Hammon N."/>
            <person name="Israni S."/>
            <person name="Dalin E."/>
            <person name="Tice H."/>
            <person name="Pitluck S."/>
            <person name="Chertkov O."/>
            <person name="Brettin T."/>
            <person name="Bruce D."/>
            <person name="Han C."/>
            <person name="Tapia R."/>
            <person name="Gilna P."/>
            <person name="Schmutz J."/>
            <person name="Larimer F."/>
            <person name="Land M."/>
            <person name="Hauser L."/>
            <person name="Kyrpides N."/>
            <person name="Mikhailova N."/>
            <person name="Richardson P."/>
        </authorList>
    </citation>
    <scope>NUCLEOTIDE SEQUENCE</scope>
    <source>
        <strain evidence="5">BNC1</strain>
    </source>
</reference>
<dbReference type="eggNOG" id="COG0747">
    <property type="taxonomic scope" value="Bacteria"/>
</dbReference>
<dbReference type="KEGG" id="mes:Meso_2648"/>
<accession>Q11F00</accession>
<protein>
    <submittedName>
        <fullName evidence="5">Extracellular solute-binding protein, family 5</fullName>
    </submittedName>
</protein>
<dbReference type="GO" id="GO:0030288">
    <property type="term" value="C:outer membrane-bounded periplasmic space"/>
    <property type="evidence" value="ECO:0007669"/>
    <property type="project" value="UniProtKB-ARBA"/>
</dbReference>
<dbReference type="Gene3D" id="3.10.105.10">
    <property type="entry name" value="Dipeptide-binding Protein, Domain 3"/>
    <property type="match status" value="1"/>
</dbReference>
<dbReference type="InterPro" id="IPR030678">
    <property type="entry name" value="Peptide/Ni-bd"/>
</dbReference>
<feature type="chain" id="PRO_5004180283" evidence="3">
    <location>
        <begin position="26"/>
        <end position="524"/>
    </location>
</feature>
<keyword evidence="3" id="KW-0732">Signal</keyword>
<dbReference type="OrthoDB" id="9803988at2"/>
<comment type="subcellular location">
    <subcellularLocation>
        <location evidence="1">Periplasm</location>
    </subcellularLocation>
</comment>
<dbReference type="SUPFAM" id="SSF53850">
    <property type="entry name" value="Periplasmic binding protein-like II"/>
    <property type="match status" value="1"/>
</dbReference>
<proteinExistence type="inferred from homology"/>
<evidence type="ECO:0000313" key="5">
    <source>
        <dbReference type="EMBL" id="ABG64025.1"/>
    </source>
</evidence>
<dbReference type="Gene3D" id="3.40.190.10">
    <property type="entry name" value="Periplasmic binding protein-like II"/>
    <property type="match status" value="1"/>
</dbReference>
<comment type="similarity">
    <text evidence="2">Belongs to the bacterial solute-binding protein 5 family.</text>
</comment>
<dbReference type="GO" id="GO:0043190">
    <property type="term" value="C:ATP-binding cassette (ABC) transporter complex"/>
    <property type="evidence" value="ECO:0007669"/>
    <property type="project" value="InterPro"/>
</dbReference>
<evidence type="ECO:0000259" key="4">
    <source>
        <dbReference type="Pfam" id="PF00496"/>
    </source>
</evidence>
<dbReference type="Pfam" id="PF00496">
    <property type="entry name" value="SBP_bac_5"/>
    <property type="match status" value="1"/>
</dbReference>
<dbReference type="GO" id="GO:1904680">
    <property type="term" value="F:peptide transmembrane transporter activity"/>
    <property type="evidence" value="ECO:0007669"/>
    <property type="project" value="TreeGrafter"/>
</dbReference>
<dbReference type="GO" id="GO:0015833">
    <property type="term" value="P:peptide transport"/>
    <property type="evidence" value="ECO:0007669"/>
    <property type="project" value="TreeGrafter"/>
</dbReference>
<dbReference type="HOGENOM" id="CLU_017028_7_2_5"/>
<dbReference type="PIRSF" id="PIRSF002741">
    <property type="entry name" value="MppA"/>
    <property type="match status" value="1"/>
</dbReference>
<dbReference type="CDD" id="cd08495">
    <property type="entry name" value="PBP2_NikA_DppA_OppA_like_8"/>
    <property type="match status" value="1"/>
</dbReference>
<organism evidence="5">
    <name type="scientific">Chelativorans sp. (strain BNC1)</name>
    <dbReference type="NCBI Taxonomy" id="266779"/>
    <lineage>
        <taxon>Bacteria</taxon>
        <taxon>Pseudomonadati</taxon>
        <taxon>Pseudomonadota</taxon>
        <taxon>Alphaproteobacteria</taxon>
        <taxon>Hyphomicrobiales</taxon>
        <taxon>Phyllobacteriaceae</taxon>
        <taxon>Chelativorans</taxon>
    </lineage>
</organism>
<evidence type="ECO:0000256" key="2">
    <source>
        <dbReference type="ARBA" id="ARBA00005695"/>
    </source>
</evidence>
<dbReference type="PANTHER" id="PTHR30290:SF83">
    <property type="entry name" value="ABC TRANSPORTER SUBSTRATE-BINDING PROTEIN"/>
    <property type="match status" value="1"/>
</dbReference>
<name>Q11F00_CHESB</name>
<evidence type="ECO:0000256" key="3">
    <source>
        <dbReference type="SAM" id="SignalP"/>
    </source>
</evidence>
<gene>
    <name evidence="5" type="ordered locus">Meso_2648</name>
</gene>
<dbReference type="InterPro" id="IPR000914">
    <property type="entry name" value="SBP_5_dom"/>
</dbReference>
<dbReference type="EMBL" id="CP000390">
    <property type="protein sequence ID" value="ABG64025.1"/>
    <property type="molecule type" value="Genomic_DNA"/>
</dbReference>
<dbReference type="STRING" id="266779.Meso_2648"/>
<evidence type="ECO:0000256" key="1">
    <source>
        <dbReference type="ARBA" id="ARBA00004418"/>
    </source>
</evidence>
<dbReference type="PANTHER" id="PTHR30290">
    <property type="entry name" value="PERIPLASMIC BINDING COMPONENT OF ABC TRANSPORTER"/>
    <property type="match status" value="1"/>
</dbReference>
<dbReference type="AlphaFoldDB" id="Q11F00"/>
<feature type="domain" description="Solute-binding protein family 5" evidence="4">
    <location>
        <begin position="72"/>
        <end position="442"/>
    </location>
</feature>
<feature type="signal peptide" evidence="3">
    <location>
        <begin position="1"/>
        <end position="25"/>
    </location>
</feature>